<keyword evidence="4" id="KW-0812">Transmembrane</keyword>
<feature type="transmembrane region" description="Helical" evidence="4">
    <location>
        <begin position="209"/>
        <end position="227"/>
    </location>
</feature>
<keyword evidence="4" id="KW-1133">Transmembrane helix</keyword>
<dbReference type="Proteomes" id="UP001589862">
    <property type="component" value="Unassembled WGS sequence"/>
</dbReference>
<dbReference type="Gene3D" id="3.40.50.300">
    <property type="entry name" value="P-loop containing nucleotide triphosphate hydrolases"/>
    <property type="match status" value="1"/>
</dbReference>
<dbReference type="PANTHER" id="PTHR22683">
    <property type="entry name" value="SPORULATION PROTEIN RELATED"/>
    <property type="match status" value="1"/>
</dbReference>
<dbReference type="Pfam" id="PF01580">
    <property type="entry name" value="FtsK_SpoIIIE"/>
    <property type="match status" value="1"/>
</dbReference>
<evidence type="ECO:0000256" key="4">
    <source>
        <dbReference type="SAM" id="Phobius"/>
    </source>
</evidence>
<accession>A0ABV6P8K3</accession>
<dbReference type="SMART" id="SM00382">
    <property type="entry name" value="AAA"/>
    <property type="match status" value="2"/>
</dbReference>
<dbReference type="InterPro" id="IPR002543">
    <property type="entry name" value="FtsK_dom"/>
</dbReference>
<feature type="domain" description="FtsK" evidence="5">
    <location>
        <begin position="525"/>
        <end position="712"/>
    </location>
</feature>
<proteinExistence type="predicted"/>
<evidence type="ECO:0000256" key="2">
    <source>
        <dbReference type="ARBA" id="ARBA00022840"/>
    </source>
</evidence>
<keyword evidence="2 3" id="KW-0067">ATP-binding</keyword>
<keyword evidence="1 3" id="KW-0547">Nucleotide-binding</keyword>
<organism evidence="6 7">
    <name type="scientific">Micrococcoides hystricis</name>
    <dbReference type="NCBI Taxonomy" id="1572761"/>
    <lineage>
        <taxon>Bacteria</taxon>
        <taxon>Bacillati</taxon>
        <taxon>Actinomycetota</taxon>
        <taxon>Actinomycetes</taxon>
        <taxon>Micrococcales</taxon>
        <taxon>Micrococcaceae</taxon>
        <taxon>Micrococcoides</taxon>
    </lineage>
</organism>
<evidence type="ECO:0000256" key="1">
    <source>
        <dbReference type="ARBA" id="ARBA00022741"/>
    </source>
</evidence>
<dbReference type="InterPro" id="IPR050206">
    <property type="entry name" value="FtsK/SpoIIIE/SftA"/>
</dbReference>
<evidence type="ECO:0000313" key="6">
    <source>
        <dbReference type="EMBL" id="MFC0581449.1"/>
    </source>
</evidence>
<keyword evidence="4" id="KW-0472">Membrane</keyword>
<comment type="caution">
    <text evidence="6">The sequence shown here is derived from an EMBL/GenBank/DDBJ whole genome shotgun (WGS) entry which is preliminary data.</text>
</comment>
<name>A0ABV6P8K3_9MICC</name>
<gene>
    <name evidence="6" type="ORF">ACFFFR_03455</name>
</gene>
<dbReference type="RefSeq" id="WP_377458139.1">
    <property type="nucleotide sequence ID" value="NZ_JBHLUB010000004.1"/>
</dbReference>
<dbReference type="PROSITE" id="PS50901">
    <property type="entry name" value="FTSK"/>
    <property type="match status" value="1"/>
</dbReference>
<sequence length="1215" mass="134921">MRSSLPLAVLIRGGRERHYWLDNMTKLDPDSFRRVLDSLPYPDQLCLKGQVPQQWDAEFLSQYRTGILLRQSGSEPTLNWHQDLSVVVLAGPATGTVMRLEHMVELSDHLNDEHISPGTTLIQKNGRLFLVASGRSKPRPLVLNEPFVLGGSILLVQVPHQLRHLSPATRPLQLPTEKAVPNRHYLLYLVLALAPLAIGIVLIVAFDMWFFMIFGVLGLLGGAIPYLQGRREWRSFRQVLNEHWLAAEEIHARCFAPQQQIAPISKVQRPLHITLGYGMQPPPLVLPELPRKLQPTLPDLVPVGLTLHHVTNPDTAAAAQQRTASAHALQPAPLLFIDASIQQQNVILLHVLTQLIPQLGTRSCWVTGDEACDELMPLASWLRFFPQIKNFRSADEAEQRINTGDVLISLRTSTQLREDLDLIRIVIDESYTPCLRTHWRYHHGTGSLSFRPSAEETTLSPSPARVNYPATSTHASAIRRMQGLIEAGHPAADEDTGLYDLPIGDENCATRLHAVLGFEGHDRPTQPAELDLVADGPHMLLVGTTGSGKSVLLRRLVTEWVSRHTAEELNMVLVDFKGGATFVPFKGLAHCSAHLTDLDAENTARLLVSIRAELRRREELFSAHQVSDYGAFRAHSPEPLPRMVVMIDEFAVFATEQPDALDELMHLATIGRSLGFHLILATQRTGGHLSLGLRSNLSIKICLRVLNENESHELIGSSAAAHLRPDQPGYAFLHTSGSTALPFRVIAHSTARSPRLRELGEPFHRTQQHETAELMSLLEHLPDDRKTFSAPPDGAAKNTLLLPSLPLLIHASQPQVLAHLDIPQQRAQPRLILGSTDDYTDVSSRCLAVIGQRPTSDIRQRFLSGPEASRRIILLSGDEVTTRLPLAGYAASSDPLTGYQILEHLRDELSHSASQPSTLILEDLRRWLSGCEQHGLYDFEPLVHDLLRLTRNPDSRFTLVLGVDPTAAHHQLVNACEHRIYLPHGVSEQHRMLWPQAKTLSDVPNRGYIIGTGFDDTGVLCQLASAQPTELTTLNEDSSLTPQHRWMALPDLDVFDSTLSDSTQFYLGRTGLEREPLYRNLTGLVTIIGPSKSGKSAMCRLICQQQPKAVTVDGIETLSQQELAELQSRIRQDSRELIIVTTTPEQLRRPTLSFLHAHLQSGTHILLRPSNNSHFDPYLIPPVALSSRPAGRGILIEDGQTCVFQAGFVSENTAV</sequence>
<dbReference type="CDD" id="cd01127">
    <property type="entry name" value="TrwB_TraG_TraD_VirD4"/>
    <property type="match status" value="1"/>
</dbReference>
<keyword evidence="7" id="KW-1185">Reference proteome</keyword>
<dbReference type="SUPFAM" id="SSF52540">
    <property type="entry name" value="P-loop containing nucleoside triphosphate hydrolases"/>
    <property type="match status" value="1"/>
</dbReference>
<dbReference type="InterPro" id="IPR003593">
    <property type="entry name" value="AAA+_ATPase"/>
</dbReference>
<protein>
    <submittedName>
        <fullName evidence="6">FtsK/SpoIIIE domain-containing protein</fullName>
    </submittedName>
</protein>
<dbReference type="InterPro" id="IPR027417">
    <property type="entry name" value="P-loop_NTPase"/>
</dbReference>
<evidence type="ECO:0000313" key="7">
    <source>
        <dbReference type="Proteomes" id="UP001589862"/>
    </source>
</evidence>
<feature type="transmembrane region" description="Helical" evidence="4">
    <location>
        <begin position="185"/>
        <end position="203"/>
    </location>
</feature>
<evidence type="ECO:0000259" key="5">
    <source>
        <dbReference type="PROSITE" id="PS50901"/>
    </source>
</evidence>
<dbReference type="EMBL" id="JBHLUB010000004">
    <property type="protein sequence ID" value="MFC0581449.1"/>
    <property type="molecule type" value="Genomic_DNA"/>
</dbReference>
<dbReference type="PANTHER" id="PTHR22683:SF1">
    <property type="entry name" value="TYPE VII SECRETION SYSTEM PROTEIN ESSC"/>
    <property type="match status" value="1"/>
</dbReference>
<feature type="binding site" evidence="3">
    <location>
        <begin position="543"/>
        <end position="550"/>
    </location>
    <ligand>
        <name>ATP</name>
        <dbReference type="ChEBI" id="CHEBI:30616"/>
    </ligand>
</feature>
<evidence type="ECO:0000256" key="3">
    <source>
        <dbReference type="PROSITE-ProRule" id="PRU00289"/>
    </source>
</evidence>
<reference evidence="6 7" key="1">
    <citation type="submission" date="2024-09" db="EMBL/GenBank/DDBJ databases">
        <authorList>
            <person name="Sun Q."/>
            <person name="Mori K."/>
        </authorList>
    </citation>
    <scope>NUCLEOTIDE SEQUENCE [LARGE SCALE GENOMIC DNA]</scope>
    <source>
        <strain evidence="6 7">NCAIM B.02604</strain>
    </source>
</reference>